<organism evidence="2 3">
    <name type="scientific">Phytophthora nicotianae</name>
    <name type="common">Potato buckeye rot agent</name>
    <name type="synonym">Phytophthora parasitica</name>
    <dbReference type="NCBI Taxonomy" id="4792"/>
    <lineage>
        <taxon>Eukaryota</taxon>
        <taxon>Sar</taxon>
        <taxon>Stramenopiles</taxon>
        <taxon>Oomycota</taxon>
        <taxon>Peronosporomycetes</taxon>
        <taxon>Peronosporales</taxon>
        <taxon>Peronosporaceae</taxon>
        <taxon>Phytophthora</taxon>
    </lineage>
</organism>
<protein>
    <recommendedName>
        <fullName evidence="4">HAT C-terminal dimerisation domain-containing protein</fullName>
    </recommendedName>
</protein>
<dbReference type="SUPFAM" id="SSF53098">
    <property type="entry name" value="Ribonuclease H-like"/>
    <property type="match status" value="1"/>
</dbReference>
<dbReference type="PANTHER" id="PTHR40866">
    <property type="entry name" value="BED-TYPE DOMAIN-CONTAINING PROTEIN"/>
    <property type="match status" value="1"/>
</dbReference>
<evidence type="ECO:0008006" key="4">
    <source>
        <dbReference type="Google" id="ProtNLM"/>
    </source>
</evidence>
<sequence length="532" mass="58971">MSAKTSRSVPKPRRKPASALSRAPKKAKKAKPPKKKVHTVPFTSKQVSSFYFEAVLDDDGEPTAVYVCRCGVQRRMEPNTGYTNLLGHVFMWHTNFVAEMTSASTSTGTLDEFIDDKTHKVLDRHGALVQLALLFLLVKYKRLLVREVETVIAGILPKSFGIIFDGWTFRPEHCVAVFASFRHDGKMQTIVIAIAPIIDDEISDHTASSNVKILDVILSYYGRSKASIAYIVGDNCSVNGAAADQLQVPMVGCASHRLNLAVNLLLAGDDKLLDKIQKLMYKVKNLLLVSAKSRRKTLLRPVPRQDTRWSSTFAIVNRYFELKEFLSDDDEDELTGFLPTHREEKQLKSILANPMMFESISKRLQSADAVTLLDVRDLFDALIAQTPEVAHYLAADAAIVKSPVFERACVSVLLGRKGALSDDDKAMLEPLAAGAAPLSSSSETTSLDEGFATVTLERARRLRQATSRFNDQIAVIVPTSNVVERFFSQAKAVVGMHCQAMTPLHVESILFLKVNRSYWSAATVRKVIRGTQ</sequence>
<comment type="caution">
    <text evidence="2">The sequence shown here is derived from an EMBL/GenBank/DDBJ whole genome shotgun (WGS) entry which is preliminary data.</text>
</comment>
<feature type="region of interest" description="Disordered" evidence="1">
    <location>
        <begin position="1"/>
        <end position="38"/>
    </location>
</feature>
<evidence type="ECO:0000313" key="2">
    <source>
        <dbReference type="EMBL" id="KUF96981.1"/>
    </source>
</evidence>
<dbReference type="InterPro" id="IPR012337">
    <property type="entry name" value="RNaseH-like_sf"/>
</dbReference>
<evidence type="ECO:0000313" key="3">
    <source>
        <dbReference type="Proteomes" id="UP000054636"/>
    </source>
</evidence>
<dbReference type="AlphaFoldDB" id="A0A0W8DLB0"/>
<accession>A0A0W8DLB0</accession>
<name>A0A0W8DLB0_PHYNI</name>
<proteinExistence type="predicted"/>
<dbReference type="EMBL" id="LNFP01000133">
    <property type="protein sequence ID" value="KUF96981.1"/>
    <property type="molecule type" value="Genomic_DNA"/>
</dbReference>
<evidence type="ECO:0000256" key="1">
    <source>
        <dbReference type="SAM" id="MobiDB-lite"/>
    </source>
</evidence>
<dbReference type="Proteomes" id="UP000054636">
    <property type="component" value="Unassembled WGS sequence"/>
</dbReference>
<reference evidence="2 3" key="1">
    <citation type="submission" date="2015-11" db="EMBL/GenBank/DDBJ databases">
        <title>Genomes and virulence difference between two physiological races of Phytophthora nicotianae.</title>
        <authorList>
            <person name="Liu H."/>
            <person name="Ma X."/>
            <person name="Yu H."/>
            <person name="Fang D."/>
            <person name="Li Y."/>
            <person name="Wang X."/>
            <person name="Wang W."/>
            <person name="Dong Y."/>
            <person name="Xiao B."/>
        </authorList>
    </citation>
    <scope>NUCLEOTIDE SEQUENCE [LARGE SCALE GENOMIC DNA]</scope>
    <source>
        <strain evidence="3">race 1</strain>
    </source>
</reference>
<gene>
    <name evidence="2" type="ORF">AM588_10006627</name>
</gene>
<feature type="compositionally biased region" description="Basic residues" evidence="1">
    <location>
        <begin position="23"/>
        <end position="38"/>
    </location>
</feature>
<dbReference type="PANTHER" id="PTHR40866:SF1">
    <property type="entry name" value="BED-TYPE DOMAIN-CONTAINING PROTEIN"/>
    <property type="match status" value="1"/>
</dbReference>